<comment type="subcellular location">
    <subcellularLocation>
        <location evidence="2">Cell membrane</location>
        <topology evidence="2">Multi-pass membrane protein</topology>
    </subcellularLocation>
</comment>
<organism evidence="15 16">
    <name type="scientific">Clostridium disporicum</name>
    <dbReference type="NCBI Taxonomy" id="84024"/>
    <lineage>
        <taxon>Bacteria</taxon>
        <taxon>Bacillati</taxon>
        <taxon>Bacillota</taxon>
        <taxon>Clostridia</taxon>
        <taxon>Eubacteriales</taxon>
        <taxon>Clostridiaceae</taxon>
        <taxon>Clostridium</taxon>
    </lineage>
</organism>
<evidence type="ECO:0000256" key="10">
    <source>
        <dbReference type="ARBA" id="ARBA00023012"/>
    </source>
</evidence>
<feature type="domain" description="Histidine kinase" evidence="14">
    <location>
        <begin position="148"/>
        <end position="355"/>
    </location>
</feature>
<dbReference type="EC" id="2.7.13.3" evidence="3"/>
<dbReference type="EMBL" id="CYZX01000019">
    <property type="protein sequence ID" value="CUO90150.1"/>
    <property type="molecule type" value="Genomic_DNA"/>
</dbReference>
<feature type="transmembrane region" description="Helical" evidence="13">
    <location>
        <begin position="47"/>
        <end position="67"/>
    </location>
</feature>
<dbReference type="InterPro" id="IPR005467">
    <property type="entry name" value="His_kinase_dom"/>
</dbReference>
<evidence type="ECO:0000256" key="7">
    <source>
        <dbReference type="ARBA" id="ARBA00022741"/>
    </source>
</evidence>
<keyword evidence="10" id="KW-0902">Two-component regulatory system</keyword>
<evidence type="ECO:0000256" key="1">
    <source>
        <dbReference type="ARBA" id="ARBA00000085"/>
    </source>
</evidence>
<dbReference type="RefSeq" id="WP_055267137.1">
    <property type="nucleotide sequence ID" value="NZ_CABIXQ010000019.1"/>
</dbReference>
<dbReference type="InterPro" id="IPR050398">
    <property type="entry name" value="HssS/ArlS-like"/>
</dbReference>
<keyword evidence="13" id="KW-1133">Transmembrane helix</keyword>
<dbReference type="PANTHER" id="PTHR45528">
    <property type="entry name" value="SENSOR HISTIDINE KINASE CPXA"/>
    <property type="match status" value="1"/>
</dbReference>
<gene>
    <name evidence="15" type="primary">yycG_5</name>
    <name evidence="15" type="ORF">ERS852471_02561</name>
</gene>
<reference evidence="15 16" key="1">
    <citation type="submission" date="2015-09" db="EMBL/GenBank/DDBJ databases">
        <authorList>
            <consortium name="Pathogen Informatics"/>
        </authorList>
    </citation>
    <scope>NUCLEOTIDE SEQUENCE [LARGE SCALE GENOMIC DNA]</scope>
    <source>
        <strain evidence="15 16">2789STDY5834856</strain>
    </source>
</reference>
<keyword evidence="5" id="KW-0597">Phosphoprotein</keyword>
<evidence type="ECO:0000259" key="14">
    <source>
        <dbReference type="PROSITE" id="PS50109"/>
    </source>
</evidence>
<comment type="catalytic activity">
    <reaction evidence="1">
        <text>ATP + protein L-histidine = ADP + protein N-phospho-L-histidine.</text>
        <dbReference type="EC" id="2.7.13.3"/>
    </reaction>
</comment>
<proteinExistence type="predicted"/>
<dbReference type="InterPro" id="IPR036890">
    <property type="entry name" value="HATPase_C_sf"/>
</dbReference>
<feature type="coiled-coil region" evidence="12">
    <location>
        <begin position="118"/>
        <end position="177"/>
    </location>
</feature>
<keyword evidence="6 15" id="KW-0808">Transferase</keyword>
<sequence length="366" mass="42792">MDIRLTQIKKDKILIRRSLKISKFIFNIIFILISIFILSYIKDNRLLVLSIILLVHVNINLFIRILFNTLRVGLTWRNIEEFIEGIELGKVSIENIQSKLIGDEDYRYFLGKQYGKVAEEIKNILDRVVKSIDNINRNEKMNIELVNNVTNKLDKPLESILENIEKLKEDKNDEEAIYNLKYRSNNIKLLIDELFEAAKVSSGDINIYTEKIEISSLLKQALIEYKDKIDSSRLVYKISIPKEKIYIKCNGEKMWRVFDILIQNTLKHSLDGSRVYVDLFTKDNRAYITIRNVSKEELNIEPDDLVNIINKNNEEDRSGLALEIAKNLVLLQSGDFDLDIKADLFSVIISFEIYKEESENDDKQVY</sequence>
<evidence type="ECO:0000256" key="4">
    <source>
        <dbReference type="ARBA" id="ARBA00022475"/>
    </source>
</evidence>
<keyword evidence="7" id="KW-0547">Nucleotide-binding</keyword>
<dbReference type="GO" id="GO:0005524">
    <property type="term" value="F:ATP binding"/>
    <property type="evidence" value="ECO:0007669"/>
    <property type="project" value="UniProtKB-KW"/>
</dbReference>
<dbReference type="PROSITE" id="PS50109">
    <property type="entry name" value="HIS_KIN"/>
    <property type="match status" value="1"/>
</dbReference>
<evidence type="ECO:0000256" key="3">
    <source>
        <dbReference type="ARBA" id="ARBA00012438"/>
    </source>
</evidence>
<evidence type="ECO:0000313" key="15">
    <source>
        <dbReference type="EMBL" id="CUO90150.1"/>
    </source>
</evidence>
<keyword evidence="8 15" id="KW-0418">Kinase</keyword>
<keyword evidence="4" id="KW-1003">Cell membrane</keyword>
<keyword evidence="9" id="KW-0067">ATP-binding</keyword>
<dbReference type="Gene3D" id="3.30.565.10">
    <property type="entry name" value="Histidine kinase-like ATPase, C-terminal domain"/>
    <property type="match status" value="1"/>
</dbReference>
<dbReference type="AlphaFoldDB" id="A0A174IZ62"/>
<evidence type="ECO:0000256" key="2">
    <source>
        <dbReference type="ARBA" id="ARBA00004651"/>
    </source>
</evidence>
<dbReference type="Gene3D" id="1.10.287.130">
    <property type="match status" value="1"/>
</dbReference>
<evidence type="ECO:0000256" key="5">
    <source>
        <dbReference type="ARBA" id="ARBA00022553"/>
    </source>
</evidence>
<protein>
    <recommendedName>
        <fullName evidence="3">histidine kinase</fullName>
        <ecNumber evidence="3">2.7.13.3</ecNumber>
    </recommendedName>
</protein>
<evidence type="ECO:0000256" key="6">
    <source>
        <dbReference type="ARBA" id="ARBA00022679"/>
    </source>
</evidence>
<dbReference type="PANTHER" id="PTHR45528:SF1">
    <property type="entry name" value="SENSOR HISTIDINE KINASE CPXA"/>
    <property type="match status" value="1"/>
</dbReference>
<keyword evidence="13" id="KW-0812">Transmembrane</keyword>
<name>A0A174IZ62_9CLOT</name>
<evidence type="ECO:0000256" key="12">
    <source>
        <dbReference type="SAM" id="Coils"/>
    </source>
</evidence>
<accession>A0A174IZ62</accession>
<evidence type="ECO:0000256" key="9">
    <source>
        <dbReference type="ARBA" id="ARBA00022840"/>
    </source>
</evidence>
<keyword evidence="11 13" id="KW-0472">Membrane</keyword>
<evidence type="ECO:0000313" key="16">
    <source>
        <dbReference type="Proteomes" id="UP000095594"/>
    </source>
</evidence>
<dbReference type="GO" id="GO:0005886">
    <property type="term" value="C:plasma membrane"/>
    <property type="evidence" value="ECO:0007669"/>
    <property type="project" value="UniProtKB-SubCell"/>
</dbReference>
<dbReference type="SUPFAM" id="SSF55874">
    <property type="entry name" value="ATPase domain of HSP90 chaperone/DNA topoisomerase II/histidine kinase"/>
    <property type="match status" value="1"/>
</dbReference>
<keyword evidence="12" id="KW-0175">Coiled coil</keyword>
<evidence type="ECO:0000256" key="8">
    <source>
        <dbReference type="ARBA" id="ARBA00022777"/>
    </source>
</evidence>
<evidence type="ECO:0000256" key="11">
    <source>
        <dbReference type="ARBA" id="ARBA00023136"/>
    </source>
</evidence>
<feature type="transmembrane region" description="Helical" evidence="13">
    <location>
        <begin position="21"/>
        <end position="41"/>
    </location>
</feature>
<dbReference type="GO" id="GO:0000155">
    <property type="term" value="F:phosphorelay sensor kinase activity"/>
    <property type="evidence" value="ECO:0007669"/>
    <property type="project" value="TreeGrafter"/>
</dbReference>
<dbReference type="OrthoDB" id="1910719at2"/>
<evidence type="ECO:0000256" key="13">
    <source>
        <dbReference type="SAM" id="Phobius"/>
    </source>
</evidence>
<dbReference type="Proteomes" id="UP000095594">
    <property type="component" value="Unassembled WGS sequence"/>
</dbReference>